<dbReference type="EMBL" id="ANOG01000599">
    <property type="protein sequence ID" value="EMI18898.1"/>
    <property type="molecule type" value="Genomic_DNA"/>
</dbReference>
<protein>
    <submittedName>
        <fullName evidence="2">Signal peptide-domain containing protein</fullName>
    </submittedName>
</protein>
<feature type="signal peptide" evidence="1">
    <location>
        <begin position="1"/>
        <end position="22"/>
    </location>
</feature>
<feature type="chain" id="PRO_5004070654" evidence="1">
    <location>
        <begin position="23"/>
        <end position="268"/>
    </location>
</feature>
<dbReference type="RefSeq" id="WP_008699844.1">
    <property type="nucleotide sequence ID" value="NZ_ANOG01000599.1"/>
</dbReference>
<keyword evidence="3" id="KW-1185">Reference proteome</keyword>
<accession>M5RHW8</accession>
<organism evidence="2 3">
    <name type="scientific">Rhodopirellula maiorica SM1</name>
    <dbReference type="NCBI Taxonomy" id="1265738"/>
    <lineage>
        <taxon>Bacteria</taxon>
        <taxon>Pseudomonadati</taxon>
        <taxon>Planctomycetota</taxon>
        <taxon>Planctomycetia</taxon>
        <taxon>Pirellulales</taxon>
        <taxon>Pirellulaceae</taxon>
        <taxon>Novipirellula</taxon>
    </lineage>
</organism>
<name>M5RHW8_9BACT</name>
<dbReference type="PATRIC" id="fig|1265738.3.peg.4193"/>
<dbReference type="InterPro" id="IPR015915">
    <property type="entry name" value="Kelch-typ_b-propeller"/>
</dbReference>
<keyword evidence="1" id="KW-0732">Signal</keyword>
<gene>
    <name evidence="2" type="ORF">RMSM_04188</name>
</gene>
<dbReference type="SUPFAM" id="SSF63829">
    <property type="entry name" value="Calcium-dependent phosphotriesterase"/>
    <property type="match status" value="1"/>
</dbReference>
<reference evidence="2 3" key="1">
    <citation type="journal article" date="2013" name="Mar. Genomics">
        <title>Expression of sulfatases in Rhodopirellula baltica and the diversity of sulfatases in the genus Rhodopirellula.</title>
        <authorList>
            <person name="Wegner C.E."/>
            <person name="Richter-Heitmann T."/>
            <person name="Klindworth A."/>
            <person name="Klockow C."/>
            <person name="Richter M."/>
            <person name="Achstetter T."/>
            <person name="Glockner F.O."/>
            <person name="Harder J."/>
        </authorList>
    </citation>
    <scope>NUCLEOTIDE SEQUENCE [LARGE SCALE GENOMIC DNA]</scope>
    <source>
        <strain evidence="2 3">SM1</strain>
    </source>
</reference>
<dbReference type="Proteomes" id="UP000011991">
    <property type="component" value="Unassembled WGS sequence"/>
</dbReference>
<evidence type="ECO:0000256" key="1">
    <source>
        <dbReference type="SAM" id="SignalP"/>
    </source>
</evidence>
<dbReference type="OrthoDB" id="247990at2"/>
<dbReference type="AlphaFoldDB" id="M5RHW8"/>
<evidence type="ECO:0000313" key="3">
    <source>
        <dbReference type="Proteomes" id="UP000011991"/>
    </source>
</evidence>
<dbReference type="Gene3D" id="2.120.10.80">
    <property type="entry name" value="Kelch-type beta propeller"/>
    <property type="match status" value="1"/>
</dbReference>
<proteinExistence type="predicted"/>
<comment type="caution">
    <text evidence="2">The sequence shown here is derived from an EMBL/GenBank/DDBJ whole genome shotgun (WGS) entry which is preliminary data.</text>
</comment>
<sequence length="268" mass="29410">MIRLLISFLCVAFAIEPAVSSAKDASPASLPFGEVKCDGDYAHHLQGVCTDNNEAIFWAITTQLVKTDREGNVLKQVAVPNHHGDLCFNDGKVYVAVNLGQFNNPEGKADSWVYVYDAASLDLVAKHECQQVFHGAGGIGIANGHFFVVGGLPEGVQENYVYEYDAEFRFVKKHVIDSKWTLLGIQTATFHDDAWWFGCYGAPSTLLKTDAEFNMIGRYHFNCALGIIGIAPDRLLYALGPKTDKGRCMGTLHLARPDEEQGLVAIKP</sequence>
<evidence type="ECO:0000313" key="2">
    <source>
        <dbReference type="EMBL" id="EMI18898.1"/>
    </source>
</evidence>